<comment type="caution">
    <text evidence="14">The sequence shown here is derived from an EMBL/GenBank/DDBJ whole genome shotgun (WGS) entry which is preliminary data.</text>
</comment>
<dbReference type="InterPro" id="IPR027417">
    <property type="entry name" value="P-loop_NTPase"/>
</dbReference>
<dbReference type="GO" id="GO:0016787">
    <property type="term" value="F:hydrolase activity"/>
    <property type="evidence" value="ECO:0007669"/>
    <property type="project" value="UniProtKB-KW"/>
</dbReference>
<dbReference type="InterPro" id="IPR036185">
    <property type="entry name" value="DNA_heli_DnaB-like_N_sf"/>
</dbReference>
<evidence type="ECO:0000256" key="2">
    <source>
        <dbReference type="ARBA" id="ARBA00022515"/>
    </source>
</evidence>
<keyword evidence="6 12" id="KW-0347">Helicase</keyword>
<evidence type="ECO:0000256" key="8">
    <source>
        <dbReference type="ARBA" id="ARBA00023125"/>
    </source>
</evidence>
<evidence type="ECO:0000256" key="11">
    <source>
        <dbReference type="NCBIfam" id="TIGR00665"/>
    </source>
</evidence>
<dbReference type="NCBIfam" id="NF004384">
    <property type="entry name" value="PRK05748.1"/>
    <property type="match status" value="1"/>
</dbReference>
<evidence type="ECO:0000256" key="7">
    <source>
        <dbReference type="ARBA" id="ARBA00022840"/>
    </source>
</evidence>
<dbReference type="Proteomes" id="UP000664698">
    <property type="component" value="Unassembled WGS sequence"/>
</dbReference>
<dbReference type="InterPro" id="IPR007694">
    <property type="entry name" value="DNA_helicase_DnaB-like_C"/>
</dbReference>
<evidence type="ECO:0000256" key="5">
    <source>
        <dbReference type="ARBA" id="ARBA00022801"/>
    </source>
</evidence>
<dbReference type="EMBL" id="JAFKCW010000001">
    <property type="protein sequence ID" value="MBN7800489.1"/>
    <property type="molecule type" value="Genomic_DNA"/>
</dbReference>
<keyword evidence="15" id="KW-1185">Reference proteome</keyword>
<evidence type="ECO:0000313" key="14">
    <source>
        <dbReference type="EMBL" id="MBN7800489.1"/>
    </source>
</evidence>
<comment type="catalytic activity">
    <reaction evidence="10 12">
        <text>ATP + H2O = ADP + phosphate + H(+)</text>
        <dbReference type="Rhea" id="RHEA:13065"/>
        <dbReference type="ChEBI" id="CHEBI:15377"/>
        <dbReference type="ChEBI" id="CHEBI:15378"/>
        <dbReference type="ChEBI" id="CHEBI:30616"/>
        <dbReference type="ChEBI" id="CHEBI:43474"/>
        <dbReference type="ChEBI" id="CHEBI:456216"/>
        <dbReference type="EC" id="5.6.2.3"/>
    </reaction>
</comment>
<evidence type="ECO:0000256" key="6">
    <source>
        <dbReference type="ARBA" id="ARBA00022806"/>
    </source>
</evidence>
<dbReference type="Pfam" id="PF00772">
    <property type="entry name" value="DnaB"/>
    <property type="match status" value="1"/>
</dbReference>
<gene>
    <name evidence="14" type="primary">dnaB</name>
    <name evidence="14" type="ORF">J0A67_06440</name>
</gene>
<dbReference type="Pfam" id="PF03796">
    <property type="entry name" value="DnaB_C"/>
    <property type="match status" value="1"/>
</dbReference>
<protein>
    <recommendedName>
        <fullName evidence="11 12">Replicative DNA helicase</fullName>
        <ecNumber evidence="11 12">5.6.2.3</ecNumber>
    </recommendedName>
</protein>
<keyword evidence="4 12" id="KW-0547">Nucleotide-binding</keyword>
<dbReference type="PROSITE" id="PS51199">
    <property type="entry name" value="SF4_HELICASE"/>
    <property type="match status" value="1"/>
</dbReference>
<dbReference type="NCBIfam" id="TIGR00665">
    <property type="entry name" value="DnaB"/>
    <property type="match status" value="1"/>
</dbReference>
<dbReference type="CDD" id="cd00984">
    <property type="entry name" value="DnaB_C"/>
    <property type="match status" value="1"/>
</dbReference>
<evidence type="ECO:0000256" key="12">
    <source>
        <dbReference type="RuleBase" id="RU362085"/>
    </source>
</evidence>
<comment type="function">
    <text evidence="12">The main replicative DNA helicase, it participates in initiation and elongation during chromosome replication. Travels ahead of the DNA replisome, separating dsDNA into templates for DNA synthesis. A processive ATP-dependent 5'-3' DNA helicase it has DNA-dependent ATPase activity.</text>
</comment>
<proteinExistence type="inferred from homology"/>
<dbReference type="InterPro" id="IPR016136">
    <property type="entry name" value="DNA_helicase_N/primase_C"/>
</dbReference>
<keyword evidence="8 12" id="KW-0238">DNA-binding</keyword>
<dbReference type="Gene3D" id="1.10.860.10">
    <property type="entry name" value="DNAb Helicase, Chain A"/>
    <property type="match status" value="1"/>
</dbReference>
<evidence type="ECO:0000259" key="13">
    <source>
        <dbReference type="PROSITE" id="PS51199"/>
    </source>
</evidence>
<organism evidence="14 15">
    <name type="scientific">Algoriphagus aestuariicola</name>
    <dbReference type="NCBI Taxonomy" id="1852016"/>
    <lineage>
        <taxon>Bacteria</taxon>
        <taxon>Pseudomonadati</taxon>
        <taxon>Bacteroidota</taxon>
        <taxon>Cytophagia</taxon>
        <taxon>Cytophagales</taxon>
        <taxon>Cyclobacteriaceae</taxon>
        <taxon>Algoriphagus</taxon>
    </lineage>
</organism>
<keyword evidence="7 12" id="KW-0067">ATP-binding</keyword>
<feature type="domain" description="SF4 helicase" evidence="13">
    <location>
        <begin position="197"/>
        <end position="471"/>
    </location>
</feature>
<dbReference type="PANTHER" id="PTHR30153:SF2">
    <property type="entry name" value="REPLICATIVE DNA HELICASE"/>
    <property type="match status" value="1"/>
</dbReference>
<sequence>MTENPNQPRIIRKKPTFDNPTSFMGKIPPQAVELEEAVLGALMLEKDALTNVIDILKVESFYKDSHKVIFQAILDLFTESQPIDLLTVTTQLRKSGTLEIAGGAFYVTELTSKVASAANIEYHARIITEQSIKRELIRISGEIQKDAFEDTTDVFELLDKMEQSLFEISEKNIRKNYSDMRSIMRDAIKELEEKKHQKDGLTGVPSGFTALDRVTSGWQKSDLVIIAARPAMGKTAFVLSTLRNAAVDHNRPVAIFSLEMSSVQLVNRLISSEAELDSEKIKKGSLADHEWAQLVHKTAKLSKAPLFVDDTPALSILELRAKCRKLKAQHDIQMVVIDYLQLMSGDTKGGGGGNREQEIASISRALKKIAKELSIPVIALSQLSRAVETRGGDKRPQLSDLRESGAIEQDADMVMFLYRPEYYGITQDEDNNSTAGVGEVIIAKHRNGSLENVKLRFIGKYTKFSDLDSGISYGGSQSPEVAYSHKFTSGASGVSAFDSGQTIKLSSRANEDDIDDVFKSDSGPAPF</sequence>
<keyword evidence="2 12" id="KW-0639">Primosome</keyword>
<name>A0ABS3BS37_9BACT</name>
<dbReference type="SUPFAM" id="SSF48024">
    <property type="entry name" value="N-terminal domain of DnaB helicase"/>
    <property type="match status" value="1"/>
</dbReference>
<dbReference type="InterPro" id="IPR007692">
    <property type="entry name" value="DNA_helicase_DnaB"/>
</dbReference>
<evidence type="ECO:0000256" key="4">
    <source>
        <dbReference type="ARBA" id="ARBA00022741"/>
    </source>
</evidence>
<dbReference type="GO" id="GO:0003678">
    <property type="term" value="F:DNA helicase activity"/>
    <property type="evidence" value="ECO:0007669"/>
    <property type="project" value="UniProtKB-EC"/>
</dbReference>
<accession>A0ABS3BS37</accession>
<reference evidence="14 15" key="1">
    <citation type="submission" date="2021-03" db="EMBL/GenBank/DDBJ databases">
        <title>novel species isolated from a fishpond in China.</title>
        <authorList>
            <person name="Lu H."/>
            <person name="Cai Z."/>
        </authorList>
    </citation>
    <scope>NUCLEOTIDE SEQUENCE [LARGE SCALE GENOMIC DNA]</scope>
    <source>
        <strain evidence="14 15">JCM 31546</strain>
    </source>
</reference>
<comment type="similarity">
    <text evidence="1 12">Belongs to the helicase family. DnaB subfamily.</text>
</comment>
<evidence type="ECO:0000256" key="10">
    <source>
        <dbReference type="ARBA" id="ARBA00048954"/>
    </source>
</evidence>
<evidence type="ECO:0000256" key="9">
    <source>
        <dbReference type="ARBA" id="ARBA00023235"/>
    </source>
</evidence>
<dbReference type="SUPFAM" id="SSF52540">
    <property type="entry name" value="P-loop containing nucleoside triphosphate hydrolases"/>
    <property type="match status" value="1"/>
</dbReference>
<evidence type="ECO:0000313" key="15">
    <source>
        <dbReference type="Proteomes" id="UP000664698"/>
    </source>
</evidence>
<evidence type="ECO:0000256" key="3">
    <source>
        <dbReference type="ARBA" id="ARBA00022705"/>
    </source>
</evidence>
<dbReference type="InterPro" id="IPR007693">
    <property type="entry name" value="DNA_helicase_DnaB-like_N"/>
</dbReference>
<keyword evidence="3 12" id="KW-0235">DNA replication</keyword>
<keyword evidence="9" id="KW-0413">Isomerase</keyword>
<dbReference type="PANTHER" id="PTHR30153">
    <property type="entry name" value="REPLICATIVE DNA HELICASE DNAB"/>
    <property type="match status" value="1"/>
</dbReference>
<evidence type="ECO:0000256" key="1">
    <source>
        <dbReference type="ARBA" id="ARBA00008428"/>
    </source>
</evidence>
<keyword evidence="5 12" id="KW-0378">Hydrolase</keyword>
<dbReference type="Gene3D" id="3.40.50.300">
    <property type="entry name" value="P-loop containing nucleotide triphosphate hydrolases"/>
    <property type="match status" value="1"/>
</dbReference>
<dbReference type="EC" id="5.6.2.3" evidence="11 12"/>